<evidence type="ECO:0000256" key="1">
    <source>
        <dbReference type="ARBA" id="ARBA00022679"/>
    </source>
</evidence>
<name>A0A6C0E2S9_9ZZZZ</name>
<dbReference type="InterPro" id="IPR001296">
    <property type="entry name" value="Glyco_trans_1"/>
</dbReference>
<organism evidence="3">
    <name type="scientific">viral metagenome</name>
    <dbReference type="NCBI Taxonomy" id="1070528"/>
    <lineage>
        <taxon>unclassified sequences</taxon>
        <taxon>metagenomes</taxon>
        <taxon>organismal metagenomes</taxon>
    </lineage>
</organism>
<dbReference type="CDD" id="cd03801">
    <property type="entry name" value="GT4_PimA-like"/>
    <property type="match status" value="1"/>
</dbReference>
<accession>A0A6C0E2S9</accession>
<evidence type="ECO:0000259" key="2">
    <source>
        <dbReference type="Pfam" id="PF00534"/>
    </source>
</evidence>
<dbReference type="PANTHER" id="PTHR46401">
    <property type="entry name" value="GLYCOSYLTRANSFERASE WBBK-RELATED"/>
    <property type="match status" value="1"/>
</dbReference>
<sequence>MKTLCIYIGYTSFLTDFYGTEIAIVKLSTELCKQYKIYIVTLRDDQTILYNEFTYINYQNLFDVKIDILIISRYINYFTYCCLNPKKTFLWIHDVNILGYFENYSFDNNGRELLYNVLDKVDKIILLSDWHKIYFQHCYNKVPNNKIKIIGNGISTHNFKQLDLSSKIKNRFIWISCLNRGIERMVSIFNLIHNEFPDAELHVFRDTATKEEYVESIRDIPYIYFHGKVNNDKIIEELKKSEYWFYPTTFHETYCISALESQMAGCVTIATNVGSLNTTVGDHGILLSNDLNNDEMASEVIKIMKNDKLKEETIKKGYEWALKQDWSIIKDEWLKLFNHKKYLLF</sequence>
<keyword evidence="1" id="KW-0808">Transferase</keyword>
<proteinExistence type="predicted"/>
<dbReference type="PANTHER" id="PTHR46401:SF2">
    <property type="entry name" value="GLYCOSYLTRANSFERASE WBBK-RELATED"/>
    <property type="match status" value="1"/>
</dbReference>
<protein>
    <recommendedName>
        <fullName evidence="2">Glycosyl transferase family 1 domain-containing protein</fullName>
    </recommendedName>
</protein>
<feature type="domain" description="Glycosyl transferase family 1" evidence="2">
    <location>
        <begin position="181"/>
        <end position="320"/>
    </location>
</feature>
<evidence type="ECO:0000313" key="3">
    <source>
        <dbReference type="EMBL" id="QHT22589.1"/>
    </source>
</evidence>
<dbReference type="GO" id="GO:0016757">
    <property type="term" value="F:glycosyltransferase activity"/>
    <property type="evidence" value="ECO:0007669"/>
    <property type="project" value="InterPro"/>
</dbReference>
<dbReference type="SUPFAM" id="SSF53756">
    <property type="entry name" value="UDP-Glycosyltransferase/glycogen phosphorylase"/>
    <property type="match status" value="1"/>
</dbReference>
<dbReference type="EMBL" id="MN739713">
    <property type="protein sequence ID" value="QHT22589.1"/>
    <property type="molecule type" value="Genomic_DNA"/>
</dbReference>
<dbReference type="AlphaFoldDB" id="A0A6C0E2S9"/>
<dbReference type="GO" id="GO:0009103">
    <property type="term" value="P:lipopolysaccharide biosynthetic process"/>
    <property type="evidence" value="ECO:0007669"/>
    <property type="project" value="TreeGrafter"/>
</dbReference>
<reference evidence="3" key="1">
    <citation type="journal article" date="2020" name="Nature">
        <title>Giant virus diversity and host interactions through global metagenomics.</title>
        <authorList>
            <person name="Schulz F."/>
            <person name="Roux S."/>
            <person name="Paez-Espino D."/>
            <person name="Jungbluth S."/>
            <person name="Walsh D.A."/>
            <person name="Denef V.J."/>
            <person name="McMahon K.D."/>
            <person name="Konstantinidis K.T."/>
            <person name="Eloe-Fadrosh E.A."/>
            <person name="Kyrpides N.C."/>
            <person name="Woyke T."/>
        </authorList>
    </citation>
    <scope>NUCLEOTIDE SEQUENCE</scope>
    <source>
        <strain evidence="3">GVMAG-M-3300023179-111</strain>
    </source>
</reference>
<dbReference type="Pfam" id="PF00534">
    <property type="entry name" value="Glycos_transf_1"/>
    <property type="match status" value="1"/>
</dbReference>
<dbReference type="Gene3D" id="3.40.50.2000">
    <property type="entry name" value="Glycogen Phosphorylase B"/>
    <property type="match status" value="2"/>
</dbReference>